<reference evidence="2" key="1">
    <citation type="submission" date="2016-05" db="EMBL/GenBank/DDBJ databases">
        <authorList>
            <person name="Lavstsen T."/>
            <person name="Jespersen J.S."/>
        </authorList>
    </citation>
    <scope>NUCLEOTIDE SEQUENCE [LARGE SCALE GENOMIC DNA]</scope>
</reference>
<accession>A0A1A8YT70</accession>
<organism evidence="2 3">
    <name type="scientific">Plasmodium ovale wallikeri</name>
    <dbReference type="NCBI Taxonomy" id="864142"/>
    <lineage>
        <taxon>Eukaryota</taxon>
        <taxon>Sar</taxon>
        <taxon>Alveolata</taxon>
        <taxon>Apicomplexa</taxon>
        <taxon>Aconoidasida</taxon>
        <taxon>Haemosporida</taxon>
        <taxon>Plasmodiidae</taxon>
        <taxon>Plasmodium</taxon>
        <taxon>Plasmodium (Plasmodium)</taxon>
    </lineage>
</organism>
<proteinExistence type="predicted"/>
<name>A0A1A8YT70_PLAOA</name>
<dbReference type="Proteomes" id="UP000078555">
    <property type="component" value="Unassembled WGS sequence"/>
</dbReference>
<keyword evidence="4" id="KW-1185">Reference proteome</keyword>
<sequence>MPVCIRIKQKLKCVGIVSKSIHSNSLPSVALHNFLYEKGGKSSLENNKCTSHKKEGCSERCTEGYPFRSEH</sequence>
<evidence type="ECO:0000313" key="2">
    <source>
        <dbReference type="EMBL" id="SBT34715.1"/>
    </source>
</evidence>
<dbReference type="EMBL" id="FLRE01000084">
    <property type="protein sequence ID" value="SBT34715.1"/>
    <property type="molecule type" value="Genomic_DNA"/>
</dbReference>
<evidence type="ECO:0000313" key="4">
    <source>
        <dbReference type="Proteomes" id="UP000078555"/>
    </source>
</evidence>
<reference evidence="3 4" key="2">
    <citation type="submission" date="2016-05" db="EMBL/GenBank/DDBJ databases">
        <authorList>
            <person name="Naeem Raeece"/>
        </authorList>
    </citation>
    <scope>NUCLEOTIDE SEQUENCE [LARGE SCALE GENOMIC DNA]</scope>
</reference>
<evidence type="ECO:0000313" key="3">
    <source>
        <dbReference type="Proteomes" id="UP000078550"/>
    </source>
</evidence>
<dbReference type="Proteomes" id="UP000078550">
    <property type="component" value="Unassembled WGS sequence"/>
</dbReference>
<evidence type="ECO:0000313" key="1">
    <source>
        <dbReference type="EMBL" id="SBT34259.1"/>
    </source>
</evidence>
<dbReference type="EMBL" id="FLRD01000070">
    <property type="protein sequence ID" value="SBT34259.1"/>
    <property type="molecule type" value="Genomic_DNA"/>
</dbReference>
<dbReference type="AlphaFoldDB" id="A0A1A8YT70"/>
<gene>
    <name evidence="1" type="ORF">POVWA1_021300</name>
    <name evidence="2" type="ORF">POVWA2_021270</name>
</gene>
<protein>
    <submittedName>
        <fullName evidence="2">Uncharacterized protein</fullName>
    </submittedName>
</protein>